<comment type="caution">
    <text evidence="14">The sequence shown here is derived from an EMBL/GenBank/DDBJ whole genome shotgun (WGS) entry which is preliminary data.</text>
</comment>
<dbReference type="PANTHER" id="PTHR42724">
    <property type="entry name" value="TETRAACYLDISACCHARIDE 4'-KINASE"/>
    <property type="match status" value="1"/>
</dbReference>
<keyword evidence="9 13" id="KW-0418">Kinase</keyword>
<keyword evidence="8 13" id="KW-0547">Nucleotide-binding</keyword>
<evidence type="ECO:0000256" key="1">
    <source>
        <dbReference type="ARBA" id="ARBA00002274"/>
    </source>
</evidence>
<evidence type="ECO:0000256" key="10">
    <source>
        <dbReference type="ARBA" id="ARBA00022840"/>
    </source>
</evidence>
<organism evidence="14 15">
    <name type="scientific">Winogradskyella wandonensis</name>
    <dbReference type="NCBI Taxonomy" id="1442586"/>
    <lineage>
        <taxon>Bacteria</taxon>
        <taxon>Pseudomonadati</taxon>
        <taxon>Bacteroidota</taxon>
        <taxon>Flavobacteriia</taxon>
        <taxon>Flavobacteriales</taxon>
        <taxon>Flavobacteriaceae</taxon>
        <taxon>Winogradskyella</taxon>
    </lineage>
</organism>
<proteinExistence type="inferred from homology"/>
<evidence type="ECO:0000256" key="12">
    <source>
        <dbReference type="ARBA" id="ARBA00029757"/>
    </source>
</evidence>
<dbReference type="RefSeq" id="WP_132704360.1">
    <property type="nucleotide sequence ID" value="NZ_SMGI01000002.1"/>
</dbReference>
<comment type="function">
    <text evidence="1 13">Transfers the gamma-phosphate of ATP to the 4'-position of a tetraacyldisaccharide 1-phosphate intermediate (termed DS-1-P) to form tetraacyldisaccharide 1,4'-bis-phosphate (lipid IVA).</text>
</comment>
<evidence type="ECO:0000256" key="2">
    <source>
        <dbReference type="ARBA" id="ARBA00004870"/>
    </source>
</evidence>
<evidence type="ECO:0000256" key="4">
    <source>
        <dbReference type="ARBA" id="ARBA00016436"/>
    </source>
</evidence>
<dbReference type="InterPro" id="IPR027417">
    <property type="entry name" value="P-loop_NTPase"/>
</dbReference>
<keyword evidence="10 13" id="KW-0067">ATP-binding</keyword>
<comment type="pathway">
    <text evidence="2 13">Glycolipid biosynthesis; lipid IV(A) biosynthesis; lipid IV(A) from (3R)-3-hydroxytetradecanoyl-[acyl-carrier-protein] and UDP-N-acetyl-alpha-D-glucosamine: step 6/6.</text>
</comment>
<dbReference type="AlphaFoldDB" id="A0A4R1KQK7"/>
<dbReference type="InterPro" id="IPR003758">
    <property type="entry name" value="LpxK"/>
</dbReference>
<dbReference type="UniPathway" id="UPA00359">
    <property type="reaction ID" value="UER00482"/>
</dbReference>
<dbReference type="Proteomes" id="UP000295714">
    <property type="component" value="Unassembled WGS sequence"/>
</dbReference>
<evidence type="ECO:0000256" key="7">
    <source>
        <dbReference type="ARBA" id="ARBA00022679"/>
    </source>
</evidence>
<keyword evidence="11 13" id="KW-0443">Lipid metabolism</keyword>
<dbReference type="NCBIfam" id="TIGR00682">
    <property type="entry name" value="lpxK"/>
    <property type="match status" value="1"/>
</dbReference>
<dbReference type="GO" id="GO:0005886">
    <property type="term" value="C:plasma membrane"/>
    <property type="evidence" value="ECO:0007669"/>
    <property type="project" value="TreeGrafter"/>
</dbReference>
<dbReference type="GO" id="GO:0009029">
    <property type="term" value="F:lipid-A 4'-kinase activity"/>
    <property type="evidence" value="ECO:0007669"/>
    <property type="project" value="UniProtKB-UniRule"/>
</dbReference>
<dbReference type="PANTHER" id="PTHR42724:SF1">
    <property type="entry name" value="TETRAACYLDISACCHARIDE 4'-KINASE, MITOCHONDRIAL-RELATED"/>
    <property type="match status" value="1"/>
</dbReference>
<evidence type="ECO:0000256" key="5">
    <source>
        <dbReference type="ARBA" id="ARBA00022516"/>
    </source>
</evidence>
<sequence length="331" mass="37966">MKFLRILLFPVVPIYYLVTWLRNRLYDSGVKASKSYDFPVICVGNLSTGGTGKTPMIEYLIRLLSNKKVATLSRGYKRITKGFLLADDDENVDTIGDEPFQFYNKFDSIYVAVDEDRQNGIEQLRTLEPQPNVILLDDAYQHRKVKAGFNILLSSYHNLYTKDMVLPTGNLREPRSGAKRADAIVITKCPSKLDDAEKQNIISQISPKTYQHVFFSHIAYSDMVFSATEKKLLESLGHFTLVTGIANANPLVEYLKSKALDFQHVEYGDHYNFTLKDIELLEQKEIILTTEKDYMRLLTEESLLKTLFYIPIEINIDKSSEFNKLILDYVG</sequence>
<accession>A0A4R1KQK7</accession>
<dbReference type="SUPFAM" id="SSF52540">
    <property type="entry name" value="P-loop containing nucleoside triphosphate hydrolases"/>
    <property type="match status" value="1"/>
</dbReference>
<evidence type="ECO:0000256" key="9">
    <source>
        <dbReference type="ARBA" id="ARBA00022777"/>
    </source>
</evidence>
<dbReference type="GO" id="GO:0009244">
    <property type="term" value="P:lipopolysaccharide core region biosynthetic process"/>
    <property type="evidence" value="ECO:0007669"/>
    <property type="project" value="TreeGrafter"/>
</dbReference>
<dbReference type="EMBL" id="SMGI01000002">
    <property type="protein sequence ID" value="TCK67308.1"/>
    <property type="molecule type" value="Genomic_DNA"/>
</dbReference>
<dbReference type="GO" id="GO:0005524">
    <property type="term" value="F:ATP binding"/>
    <property type="evidence" value="ECO:0007669"/>
    <property type="project" value="UniProtKB-UniRule"/>
</dbReference>
<feature type="binding site" evidence="13">
    <location>
        <begin position="47"/>
        <end position="54"/>
    </location>
    <ligand>
        <name>ATP</name>
        <dbReference type="ChEBI" id="CHEBI:30616"/>
    </ligand>
</feature>
<protein>
    <recommendedName>
        <fullName evidence="4 13">Tetraacyldisaccharide 4'-kinase</fullName>
        <ecNumber evidence="3 13">2.7.1.130</ecNumber>
    </recommendedName>
    <alternativeName>
        <fullName evidence="12 13">Lipid A 4'-kinase</fullName>
    </alternativeName>
</protein>
<evidence type="ECO:0000313" key="14">
    <source>
        <dbReference type="EMBL" id="TCK67308.1"/>
    </source>
</evidence>
<keyword evidence="6 13" id="KW-0441">Lipid A biosynthesis</keyword>
<comment type="similarity">
    <text evidence="13">Belongs to the LpxK family.</text>
</comment>
<keyword evidence="15" id="KW-1185">Reference proteome</keyword>
<keyword evidence="7 13" id="KW-0808">Transferase</keyword>
<dbReference type="Pfam" id="PF02606">
    <property type="entry name" value="LpxK"/>
    <property type="match status" value="1"/>
</dbReference>
<comment type="catalytic activity">
    <reaction evidence="13">
        <text>a lipid A disaccharide + ATP = a lipid IVA + ADP + H(+)</text>
        <dbReference type="Rhea" id="RHEA:67840"/>
        <dbReference type="ChEBI" id="CHEBI:15378"/>
        <dbReference type="ChEBI" id="CHEBI:30616"/>
        <dbReference type="ChEBI" id="CHEBI:176343"/>
        <dbReference type="ChEBI" id="CHEBI:176425"/>
        <dbReference type="ChEBI" id="CHEBI:456216"/>
        <dbReference type="EC" id="2.7.1.130"/>
    </reaction>
</comment>
<keyword evidence="5 13" id="KW-0444">Lipid biosynthesis</keyword>
<name>A0A4R1KQK7_9FLAO</name>
<evidence type="ECO:0000256" key="8">
    <source>
        <dbReference type="ARBA" id="ARBA00022741"/>
    </source>
</evidence>
<evidence type="ECO:0000256" key="3">
    <source>
        <dbReference type="ARBA" id="ARBA00012071"/>
    </source>
</evidence>
<evidence type="ECO:0000313" key="15">
    <source>
        <dbReference type="Proteomes" id="UP000295714"/>
    </source>
</evidence>
<dbReference type="EC" id="2.7.1.130" evidence="3 13"/>
<evidence type="ECO:0000256" key="11">
    <source>
        <dbReference type="ARBA" id="ARBA00023098"/>
    </source>
</evidence>
<gene>
    <name evidence="13" type="primary">lpxK</name>
    <name evidence="14" type="ORF">DFQ05_1082</name>
</gene>
<evidence type="ECO:0000256" key="6">
    <source>
        <dbReference type="ARBA" id="ARBA00022556"/>
    </source>
</evidence>
<dbReference type="OrthoDB" id="9766423at2"/>
<dbReference type="HAMAP" id="MF_00409">
    <property type="entry name" value="LpxK"/>
    <property type="match status" value="1"/>
</dbReference>
<dbReference type="GO" id="GO:0009245">
    <property type="term" value="P:lipid A biosynthetic process"/>
    <property type="evidence" value="ECO:0007669"/>
    <property type="project" value="UniProtKB-UniRule"/>
</dbReference>
<reference evidence="14 15" key="1">
    <citation type="journal article" date="2015" name="Stand. Genomic Sci.">
        <title>Genomic Encyclopedia of Bacterial and Archaeal Type Strains, Phase III: the genomes of soil and plant-associated and newly described type strains.</title>
        <authorList>
            <person name="Whitman W.B."/>
            <person name="Woyke T."/>
            <person name="Klenk H.P."/>
            <person name="Zhou Y."/>
            <person name="Lilburn T.G."/>
            <person name="Beck B.J."/>
            <person name="De Vos P."/>
            <person name="Vandamme P."/>
            <person name="Eisen J.A."/>
            <person name="Garrity G."/>
            <person name="Hugenholtz P."/>
            <person name="Kyrpides N.C."/>
        </authorList>
    </citation>
    <scope>NUCLEOTIDE SEQUENCE [LARGE SCALE GENOMIC DNA]</scope>
    <source>
        <strain evidence="14 15">CECT 8445</strain>
    </source>
</reference>
<evidence type="ECO:0000256" key="13">
    <source>
        <dbReference type="HAMAP-Rule" id="MF_00409"/>
    </source>
</evidence>